<keyword evidence="11" id="KW-1185">Reference proteome</keyword>
<reference evidence="10" key="1">
    <citation type="submission" date="2022-08" db="EMBL/GenBank/DDBJ databases">
        <authorList>
            <person name="Marques A."/>
        </authorList>
    </citation>
    <scope>NUCLEOTIDE SEQUENCE</scope>
    <source>
        <strain evidence="10">RhyPub2mFocal</strain>
        <tissue evidence="10">Leaves</tissue>
    </source>
</reference>
<comment type="similarity">
    <text evidence="1">Belongs to the disease resistance NB-LRR family.</text>
</comment>
<evidence type="ECO:0000313" key="11">
    <source>
        <dbReference type="Proteomes" id="UP001140206"/>
    </source>
</evidence>
<dbReference type="GO" id="GO:0006952">
    <property type="term" value="P:defense response"/>
    <property type="evidence" value="ECO:0007669"/>
    <property type="project" value="UniProtKB-KW"/>
</dbReference>
<proteinExistence type="inferred from homology"/>
<dbReference type="GO" id="GO:0043531">
    <property type="term" value="F:ADP binding"/>
    <property type="evidence" value="ECO:0007669"/>
    <property type="project" value="InterPro"/>
</dbReference>
<dbReference type="PANTHER" id="PTHR36766">
    <property type="entry name" value="PLANT BROAD-SPECTRUM MILDEW RESISTANCE PROTEIN RPW8"/>
    <property type="match status" value="1"/>
</dbReference>
<feature type="domain" description="NB-ARC" evidence="8">
    <location>
        <begin position="208"/>
        <end position="362"/>
    </location>
</feature>
<feature type="domain" description="Disease resistance N-terminal" evidence="9">
    <location>
        <begin position="16"/>
        <end position="103"/>
    </location>
</feature>
<protein>
    <submittedName>
        <fullName evidence="10">NBS-LRR-like resistance protein</fullName>
    </submittedName>
</protein>
<dbReference type="AlphaFoldDB" id="A0AAV8CD06"/>
<keyword evidence="3" id="KW-0677">Repeat</keyword>
<evidence type="ECO:0000256" key="3">
    <source>
        <dbReference type="ARBA" id="ARBA00022737"/>
    </source>
</evidence>
<evidence type="ECO:0000256" key="6">
    <source>
        <dbReference type="ARBA" id="ARBA00022840"/>
    </source>
</evidence>
<name>A0AAV8CD06_9POAL</name>
<dbReference type="Gene3D" id="1.20.5.4130">
    <property type="match status" value="1"/>
</dbReference>
<evidence type="ECO:0000256" key="2">
    <source>
        <dbReference type="ARBA" id="ARBA00022614"/>
    </source>
</evidence>
<keyword evidence="4" id="KW-0547">Nucleotide-binding</keyword>
<feature type="compositionally biased region" description="Polar residues" evidence="7">
    <location>
        <begin position="160"/>
        <end position="169"/>
    </location>
</feature>
<evidence type="ECO:0000256" key="4">
    <source>
        <dbReference type="ARBA" id="ARBA00022741"/>
    </source>
</evidence>
<evidence type="ECO:0000256" key="5">
    <source>
        <dbReference type="ARBA" id="ARBA00022821"/>
    </source>
</evidence>
<dbReference type="PRINTS" id="PR00364">
    <property type="entry name" value="DISEASERSIST"/>
</dbReference>
<dbReference type="Gene3D" id="3.40.50.300">
    <property type="entry name" value="P-loop containing nucleotide triphosphate hydrolases"/>
    <property type="match status" value="1"/>
</dbReference>
<dbReference type="InterPro" id="IPR027417">
    <property type="entry name" value="P-loop_NTPase"/>
</dbReference>
<keyword evidence="2" id="KW-0433">Leucine-rich repeat</keyword>
<feature type="region of interest" description="Disordered" evidence="7">
    <location>
        <begin position="152"/>
        <end position="180"/>
    </location>
</feature>
<dbReference type="GO" id="GO:0005524">
    <property type="term" value="F:ATP binding"/>
    <property type="evidence" value="ECO:0007669"/>
    <property type="project" value="UniProtKB-KW"/>
</dbReference>
<dbReference type="EMBL" id="JAMFTS010000005">
    <property type="protein sequence ID" value="KAJ4753763.1"/>
    <property type="molecule type" value="Genomic_DNA"/>
</dbReference>
<dbReference type="InterPro" id="IPR002182">
    <property type="entry name" value="NB-ARC"/>
</dbReference>
<dbReference type="PANTHER" id="PTHR36766:SF30">
    <property type="entry name" value="TIR-NBS TYPE DISEASE RESISTANCE PROTEIN-RELATED"/>
    <property type="match status" value="1"/>
</dbReference>
<dbReference type="Pfam" id="PF18052">
    <property type="entry name" value="Rx_N"/>
    <property type="match status" value="1"/>
</dbReference>
<evidence type="ECO:0000259" key="8">
    <source>
        <dbReference type="Pfam" id="PF00931"/>
    </source>
</evidence>
<dbReference type="SUPFAM" id="SSF52540">
    <property type="entry name" value="P-loop containing nucleoside triphosphate hydrolases"/>
    <property type="match status" value="1"/>
</dbReference>
<comment type="caution">
    <text evidence="10">The sequence shown here is derived from an EMBL/GenBank/DDBJ whole genome shotgun (WGS) entry which is preliminary data.</text>
</comment>
<gene>
    <name evidence="10" type="ORF">LUZ62_088168</name>
</gene>
<keyword evidence="5" id="KW-0611">Plant defense</keyword>
<dbReference type="Proteomes" id="UP001140206">
    <property type="component" value="Chromosome 5"/>
</dbReference>
<dbReference type="Pfam" id="PF00931">
    <property type="entry name" value="NB-ARC"/>
    <property type="match status" value="1"/>
</dbReference>
<accession>A0AAV8CD06</accession>
<dbReference type="InterPro" id="IPR041118">
    <property type="entry name" value="Rx_N"/>
</dbReference>
<sequence>MDWLKTIWSIPGLAEKVLDKGLSRLESELSRYHNVEEELGRLRRTSHRINCLLTDAEERRYIEDVSVKNWLRDLKSVSFDTDNLLDQYQTALNVHKHSANVGSSRKRKRHQINFLSLSPEWGPIQRRRFAAEIDKIDKKLEEIAKSRKNLRLRGEDGVSKESTGQSSLPATGPCHDQDSIFGRDKDKNEILELLRPSEASTSAPRPTFSVIPIHGAPGIGKTTLAQMVYDDPSLNSWFLIKAWVCLTERCDVSSAMKKIYETMTGDRCYFGDFGTLQKRLRDYLTSQRDKKFLLVIDNLWASDFHFWEMLRVPLLAGGDGSKVLITTRYERACHIPERIDRPSLTGLKDEDCWQLIQSLALPQGIDRHMGLIPIGEEVLWISNGSQGFRGSIE</sequence>
<organism evidence="10 11">
    <name type="scientific">Rhynchospora pubera</name>
    <dbReference type="NCBI Taxonomy" id="906938"/>
    <lineage>
        <taxon>Eukaryota</taxon>
        <taxon>Viridiplantae</taxon>
        <taxon>Streptophyta</taxon>
        <taxon>Embryophyta</taxon>
        <taxon>Tracheophyta</taxon>
        <taxon>Spermatophyta</taxon>
        <taxon>Magnoliopsida</taxon>
        <taxon>Liliopsida</taxon>
        <taxon>Poales</taxon>
        <taxon>Cyperaceae</taxon>
        <taxon>Cyperoideae</taxon>
        <taxon>Rhynchosporeae</taxon>
        <taxon>Rhynchospora</taxon>
    </lineage>
</organism>
<keyword evidence="6" id="KW-0067">ATP-binding</keyword>
<evidence type="ECO:0000256" key="1">
    <source>
        <dbReference type="ARBA" id="ARBA00008894"/>
    </source>
</evidence>
<evidence type="ECO:0000259" key="9">
    <source>
        <dbReference type="Pfam" id="PF18052"/>
    </source>
</evidence>
<evidence type="ECO:0000256" key="7">
    <source>
        <dbReference type="SAM" id="MobiDB-lite"/>
    </source>
</evidence>
<evidence type="ECO:0000313" key="10">
    <source>
        <dbReference type="EMBL" id="KAJ4753763.1"/>
    </source>
</evidence>